<gene>
    <name evidence="3" type="ORF">L596_002840</name>
</gene>
<protein>
    <recommendedName>
        <fullName evidence="5">Lipase_GDSL domain-containing protein</fullName>
    </recommendedName>
</protein>
<dbReference type="PANTHER" id="PTHR21325:SF23">
    <property type="entry name" value="LIPASE_GDSL DOMAIN-CONTAINING PROTEIN"/>
    <property type="match status" value="1"/>
</dbReference>
<dbReference type="EMBL" id="AZBU02000001">
    <property type="protein sequence ID" value="TMS35434.1"/>
    <property type="molecule type" value="Genomic_DNA"/>
</dbReference>
<evidence type="ECO:0000313" key="4">
    <source>
        <dbReference type="Proteomes" id="UP000298663"/>
    </source>
</evidence>
<dbReference type="OrthoDB" id="10265800at2759"/>
<dbReference type="GO" id="GO:0006644">
    <property type="term" value="P:phospholipid metabolic process"/>
    <property type="evidence" value="ECO:0007669"/>
    <property type="project" value="TreeGrafter"/>
</dbReference>
<evidence type="ECO:0008006" key="5">
    <source>
        <dbReference type="Google" id="ProtNLM"/>
    </source>
</evidence>
<reference evidence="3 4" key="1">
    <citation type="journal article" date="2015" name="Genome Biol.">
        <title>Comparative genomics of Steinernema reveals deeply conserved gene regulatory networks.</title>
        <authorList>
            <person name="Dillman A.R."/>
            <person name="Macchietto M."/>
            <person name="Porter C.F."/>
            <person name="Rogers A."/>
            <person name="Williams B."/>
            <person name="Antoshechkin I."/>
            <person name="Lee M.M."/>
            <person name="Goodwin Z."/>
            <person name="Lu X."/>
            <person name="Lewis E.E."/>
            <person name="Goodrich-Blair H."/>
            <person name="Stock S.P."/>
            <person name="Adams B.J."/>
            <person name="Sternberg P.W."/>
            <person name="Mortazavi A."/>
        </authorList>
    </citation>
    <scope>NUCLEOTIDE SEQUENCE [LARGE SCALE GENOMIC DNA]</scope>
    <source>
        <strain evidence="3 4">ALL</strain>
    </source>
</reference>
<accession>A0A4U8URA7</accession>
<sequence length="406" mass="45881">MEPNPDVAHRARVLEQEELRVPPDKGPIPHRSTADLSPEDIEAVAVMGDAISTGVGLWPNTDIEFRGAVFSSGGDANIDGLVTIPNILSEFVNADIEGVSHGMGTTDILPEHQFNVAQTGAVTKDMPAQAQMLMNRIHKFYDDGEYKDKWILVIITVGTEDMCQNCNEPNIDQLRKAIMILKRGIPKALVVLIGPIHVAKSTHLTYNLLKPRCSCLATMSNFALRELQQTWKELFFTLEREFAERNYQTFGLLTLPSLIITSRHPEQLFIVEKPLLNRKGHTYAAKWLWNRLITGPKYNISQNQLSTESYYCPSLSCPYFRTIANWEQCALMTNEDYERLYQHKPQEQNSTSRPLSPRREFMQRNIGLVISFIVALSSISVLAFATIFYLHGLKATKGRFEVIQGV</sequence>
<keyword evidence="2" id="KW-0812">Transmembrane</keyword>
<keyword evidence="2" id="KW-1133">Transmembrane helix</keyword>
<dbReference type="Proteomes" id="UP000298663">
    <property type="component" value="Unassembled WGS sequence"/>
</dbReference>
<dbReference type="CDD" id="cd01824">
    <property type="entry name" value="Phospholipase_B_like"/>
    <property type="match status" value="1"/>
</dbReference>
<dbReference type="InterPro" id="IPR001087">
    <property type="entry name" value="GDSL"/>
</dbReference>
<feature type="region of interest" description="Disordered" evidence="1">
    <location>
        <begin position="15"/>
        <end position="37"/>
    </location>
</feature>
<reference evidence="3 4" key="2">
    <citation type="journal article" date="2019" name="G3 (Bethesda)">
        <title>Hybrid Assembly of the Genome of the Entomopathogenic Nematode Steinernema carpocapsae Identifies the X-Chromosome.</title>
        <authorList>
            <person name="Serra L."/>
            <person name="Macchietto M."/>
            <person name="Macias-Munoz A."/>
            <person name="McGill C.J."/>
            <person name="Rodriguez I.M."/>
            <person name="Rodriguez B."/>
            <person name="Murad R."/>
            <person name="Mortazavi A."/>
        </authorList>
    </citation>
    <scope>NUCLEOTIDE SEQUENCE [LARGE SCALE GENOMIC DNA]</scope>
    <source>
        <strain evidence="3 4">ALL</strain>
    </source>
</reference>
<dbReference type="GO" id="GO:0004620">
    <property type="term" value="F:phospholipase activity"/>
    <property type="evidence" value="ECO:0007669"/>
    <property type="project" value="InterPro"/>
</dbReference>
<dbReference type="AlphaFoldDB" id="A0A4U8URA7"/>
<dbReference type="InterPro" id="IPR038885">
    <property type="entry name" value="PLB1"/>
</dbReference>
<evidence type="ECO:0000256" key="2">
    <source>
        <dbReference type="SAM" id="Phobius"/>
    </source>
</evidence>
<dbReference type="STRING" id="34508.A0A4U8URA7"/>
<dbReference type="SUPFAM" id="SSF52266">
    <property type="entry name" value="SGNH hydrolase"/>
    <property type="match status" value="1"/>
</dbReference>
<dbReference type="InterPro" id="IPR035547">
    <property type="entry name" value="Phospholipase_B"/>
</dbReference>
<organism evidence="3 4">
    <name type="scientific">Steinernema carpocapsae</name>
    <name type="common">Entomopathogenic nematode</name>
    <dbReference type="NCBI Taxonomy" id="34508"/>
    <lineage>
        <taxon>Eukaryota</taxon>
        <taxon>Metazoa</taxon>
        <taxon>Ecdysozoa</taxon>
        <taxon>Nematoda</taxon>
        <taxon>Chromadorea</taxon>
        <taxon>Rhabditida</taxon>
        <taxon>Tylenchina</taxon>
        <taxon>Panagrolaimomorpha</taxon>
        <taxon>Strongyloidoidea</taxon>
        <taxon>Steinernematidae</taxon>
        <taxon>Steinernema</taxon>
    </lineage>
</organism>
<evidence type="ECO:0000256" key="1">
    <source>
        <dbReference type="SAM" id="MobiDB-lite"/>
    </source>
</evidence>
<dbReference type="PANTHER" id="PTHR21325">
    <property type="entry name" value="PHOSPHOLIPASE B, PLB1"/>
    <property type="match status" value="1"/>
</dbReference>
<keyword evidence="4" id="KW-1185">Reference proteome</keyword>
<dbReference type="Pfam" id="PF00657">
    <property type="entry name" value="Lipase_GDSL"/>
    <property type="match status" value="1"/>
</dbReference>
<name>A0A4U8URA7_STECR</name>
<keyword evidence="2" id="KW-0472">Membrane</keyword>
<comment type="caution">
    <text evidence="3">The sequence shown here is derived from an EMBL/GenBank/DDBJ whole genome shotgun (WGS) entry which is preliminary data.</text>
</comment>
<feature type="transmembrane region" description="Helical" evidence="2">
    <location>
        <begin position="366"/>
        <end position="390"/>
    </location>
</feature>
<proteinExistence type="predicted"/>
<evidence type="ECO:0000313" key="3">
    <source>
        <dbReference type="EMBL" id="TMS35434.1"/>
    </source>
</evidence>